<dbReference type="Proteomes" id="UP000287171">
    <property type="component" value="Unassembled WGS sequence"/>
</dbReference>
<keyword evidence="1" id="KW-0285">Flavoprotein</keyword>
<evidence type="ECO:0000256" key="4">
    <source>
        <dbReference type="ARBA" id="ARBA00023033"/>
    </source>
</evidence>
<dbReference type="InterPro" id="IPR050172">
    <property type="entry name" value="SsuD_RutA_monooxygenase"/>
</dbReference>
<dbReference type="RefSeq" id="WP_126629651.1">
    <property type="nucleotide sequence ID" value="NZ_BIFT01000002.1"/>
</dbReference>
<dbReference type="OrthoDB" id="156481at2"/>
<feature type="domain" description="Luciferase-like" evidence="5">
    <location>
        <begin position="21"/>
        <end position="245"/>
    </location>
</feature>
<dbReference type="AlphaFoldDB" id="A0A402BDH7"/>
<protein>
    <submittedName>
        <fullName evidence="6">LLM class F420-dependent oxidoreductase</fullName>
    </submittedName>
</protein>
<evidence type="ECO:0000256" key="1">
    <source>
        <dbReference type="ARBA" id="ARBA00022630"/>
    </source>
</evidence>
<keyword evidence="7" id="KW-1185">Reference proteome</keyword>
<evidence type="ECO:0000256" key="2">
    <source>
        <dbReference type="ARBA" id="ARBA00022643"/>
    </source>
</evidence>
<evidence type="ECO:0000259" key="5">
    <source>
        <dbReference type="Pfam" id="PF00296"/>
    </source>
</evidence>
<keyword evidence="3" id="KW-0560">Oxidoreductase</keyword>
<dbReference type="InterPro" id="IPR036661">
    <property type="entry name" value="Luciferase-like_sf"/>
</dbReference>
<sequence>MTHIQFGFTLPISNSGLSQQTFLSQTRVALETIAGHFDSVWLPDHLQFGNRPLFEGWTMLTYLAALRPEFRYGHLVLCQLFRNPAHLAKMAVTFQYLSQGRFLFGIGAGWAEEEAKAYGLPFPSSGQRVSELEEQLQIITALWREESVTFLGRYHQVHQASCLPHPEPLPPVLIAGFQPRMMRLIARYADWWNTGVDTLEKARSQVNALDAACKEVGRDPKTLRRTAMVQCFCARTEQKAKEALAKQGGPFGLNIVGTPAQIVEQLQPFIHLGFDYFMIAARDFPHDLTTLELLSHEVLPALNKGH</sequence>
<proteinExistence type="predicted"/>
<evidence type="ECO:0000313" key="6">
    <source>
        <dbReference type="EMBL" id="GCE29379.1"/>
    </source>
</evidence>
<gene>
    <name evidence="6" type="ORF">KDA_48630</name>
</gene>
<evidence type="ECO:0000313" key="7">
    <source>
        <dbReference type="Proteomes" id="UP000287171"/>
    </source>
</evidence>
<keyword evidence="4" id="KW-0503">Monooxygenase</keyword>
<dbReference type="InterPro" id="IPR011251">
    <property type="entry name" value="Luciferase-like_dom"/>
</dbReference>
<accession>A0A402BDH7</accession>
<evidence type="ECO:0000256" key="3">
    <source>
        <dbReference type="ARBA" id="ARBA00023002"/>
    </source>
</evidence>
<dbReference type="GO" id="GO:0046306">
    <property type="term" value="P:alkanesulfonate catabolic process"/>
    <property type="evidence" value="ECO:0007669"/>
    <property type="project" value="TreeGrafter"/>
</dbReference>
<reference evidence="7" key="1">
    <citation type="submission" date="2018-12" db="EMBL/GenBank/DDBJ databases">
        <title>Tengunoibacter tsumagoiensis gen. nov., sp. nov., Dictyobacter kobayashii sp. nov., D. alpinus sp. nov., and D. joshuensis sp. nov. and description of Dictyobacteraceae fam. nov. within the order Ktedonobacterales isolated from Tengu-no-mugimeshi.</title>
        <authorList>
            <person name="Wang C.M."/>
            <person name="Zheng Y."/>
            <person name="Sakai Y."/>
            <person name="Toyoda A."/>
            <person name="Minakuchi Y."/>
            <person name="Abe K."/>
            <person name="Yokota A."/>
            <person name="Yabe S."/>
        </authorList>
    </citation>
    <scope>NUCLEOTIDE SEQUENCE [LARGE SCALE GENOMIC DNA]</scope>
    <source>
        <strain evidence="7">Uno16</strain>
    </source>
</reference>
<dbReference type="EMBL" id="BIFT01000002">
    <property type="protein sequence ID" value="GCE29379.1"/>
    <property type="molecule type" value="Genomic_DNA"/>
</dbReference>
<organism evidence="6 7">
    <name type="scientific">Dictyobacter alpinus</name>
    <dbReference type="NCBI Taxonomy" id="2014873"/>
    <lineage>
        <taxon>Bacteria</taxon>
        <taxon>Bacillati</taxon>
        <taxon>Chloroflexota</taxon>
        <taxon>Ktedonobacteria</taxon>
        <taxon>Ktedonobacterales</taxon>
        <taxon>Dictyobacteraceae</taxon>
        <taxon>Dictyobacter</taxon>
    </lineage>
</organism>
<name>A0A402BDH7_9CHLR</name>
<dbReference type="PANTHER" id="PTHR42847:SF4">
    <property type="entry name" value="ALKANESULFONATE MONOOXYGENASE-RELATED"/>
    <property type="match status" value="1"/>
</dbReference>
<comment type="caution">
    <text evidence="6">The sequence shown here is derived from an EMBL/GenBank/DDBJ whole genome shotgun (WGS) entry which is preliminary data.</text>
</comment>
<dbReference type="Pfam" id="PF00296">
    <property type="entry name" value="Bac_luciferase"/>
    <property type="match status" value="1"/>
</dbReference>
<dbReference type="Gene3D" id="3.20.20.30">
    <property type="entry name" value="Luciferase-like domain"/>
    <property type="match status" value="1"/>
</dbReference>
<dbReference type="GO" id="GO:0008726">
    <property type="term" value="F:alkanesulfonate monooxygenase activity"/>
    <property type="evidence" value="ECO:0007669"/>
    <property type="project" value="TreeGrafter"/>
</dbReference>
<dbReference type="SUPFAM" id="SSF51679">
    <property type="entry name" value="Bacterial luciferase-like"/>
    <property type="match status" value="1"/>
</dbReference>
<keyword evidence="2" id="KW-0288">FMN</keyword>
<dbReference type="PANTHER" id="PTHR42847">
    <property type="entry name" value="ALKANESULFONATE MONOOXYGENASE"/>
    <property type="match status" value="1"/>
</dbReference>